<feature type="transmembrane region" description="Helical" evidence="1">
    <location>
        <begin position="179"/>
        <end position="197"/>
    </location>
</feature>
<evidence type="ECO:0008006" key="4">
    <source>
        <dbReference type="Google" id="ProtNLM"/>
    </source>
</evidence>
<dbReference type="InterPro" id="IPR009339">
    <property type="entry name" value="DUF998"/>
</dbReference>
<reference evidence="2 3" key="1">
    <citation type="submission" date="2019-02" db="EMBL/GenBank/DDBJ databases">
        <title>Deep-cultivation of Planctomycetes and their phenomic and genomic characterization uncovers novel biology.</title>
        <authorList>
            <person name="Wiegand S."/>
            <person name="Jogler M."/>
            <person name="Boedeker C."/>
            <person name="Pinto D."/>
            <person name="Vollmers J."/>
            <person name="Rivas-Marin E."/>
            <person name="Kohn T."/>
            <person name="Peeters S.H."/>
            <person name="Heuer A."/>
            <person name="Rast P."/>
            <person name="Oberbeckmann S."/>
            <person name="Bunk B."/>
            <person name="Jeske O."/>
            <person name="Meyerdierks A."/>
            <person name="Storesund J.E."/>
            <person name="Kallscheuer N."/>
            <person name="Luecker S."/>
            <person name="Lage O.M."/>
            <person name="Pohl T."/>
            <person name="Merkel B.J."/>
            <person name="Hornburger P."/>
            <person name="Mueller R.-W."/>
            <person name="Bruemmer F."/>
            <person name="Labrenz M."/>
            <person name="Spormann A.M."/>
            <person name="Op Den Camp H."/>
            <person name="Overmann J."/>
            <person name="Amann R."/>
            <person name="Jetten M.S.M."/>
            <person name="Mascher T."/>
            <person name="Medema M.H."/>
            <person name="Devos D.P."/>
            <person name="Kaster A.-K."/>
            <person name="Ovreas L."/>
            <person name="Rohde M."/>
            <person name="Galperin M.Y."/>
            <person name="Jogler C."/>
        </authorList>
    </citation>
    <scope>NUCLEOTIDE SEQUENCE [LARGE SCALE GENOMIC DNA]</scope>
    <source>
        <strain evidence="2 3">Pla123a</strain>
    </source>
</reference>
<keyword evidence="1" id="KW-0472">Membrane</keyword>
<feature type="transmembrane region" description="Helical" evidence="1">
    <location>
        <begin position="150"/>
        <end position="167"/>
    </location>
</feature>
<protein>
    <recommendedName>
        <fullName evidence="4">DUF998 domain-containing protein</fullName>
    </recommendedName>
</protein>
<evidence type="ECO:0000313" key="3">
    <source>
        <dbReference type="Proteomes" id="UP000318478"/>
    </source>
</evidence>
<comment type="caution">
    <text evidence="2">The sequence shown here is derived from an EMBL/GenBank/DDBJ whole genome shotgun (WGS) entry which is preliminary data.</text>
</comment>
<feature type="transmembrane region" description="Helical" evidence="1">
    <location>
        <begin position="117"/>
        <end position="138"/>
    </location>
</feature>
<gene>
    <name evidence="2" type="ORF">Pla123a_49080</name>
</gene>
<dbReference type="Proteomes" id="UP000318478">
    <property type="component" value="Unassembled WGS sequence"/>
</dbReference>
<dbReference type="RefSeq" id="WP_146591920.1">
    <property type="nucleotide sequence ID" value="NZ_SJPO01000019.1"/>
</dbReference>
<dbReference type="EMBL" id="SJPO01000019">
    <property type="protein sequence ID" value="TWT65440.1"/>
    <property type="molecule type" value="Genomic_DNA"/>
</dbReference>
<dbReference type="Pfam" id="PF06197">
    <property type="entry name" value="DUF998"/>
    <property type="match status" value="1"/>
</dbReference>
<keyword evidence="1" id="KW-0812">Transmembrane</keyword>
<accession>A0A5C5XRC3</accession>
<feature type="transmembrane region" description="Helical" evidence="1">
    <location>
        <begin position="84"/>
        <end position="105"/>
    </location>
</feature>
<organism evidence="2 3">
    <name type="scientific">Posidoniimonas polymericola</name>
    <dbReference type="NCBI Taxonomy" id="2528002"/>
    <lineage>
        <taxon>Bacteria</taxon>
        <taxon>Pseudomonadati</taxon>
        <taxon>Planctomycetota</taxon>
        <taxon>Planctomycetia</taxon>
        <taxon>Pirellulales</taxon>
        <taxon>Lacipirellulaceae</taxon>
        <taxon>Posidoniimonas</taxon>
    </lineage>
</organism>
<sequence length="211" mass="23518">MQSDEIQPKVWVAWFSVGCIAAATVLTFVGSWLTPDANMVASTISDVAAGPYDWVQDSGFYILSAGLLALAYGMYNLHTQRWHWLAAIATLPIMAVAVTVMGFYQEYGDGDHESGEIHIYLVYAFGFAFLALLLLSIPHLMTHNSWWRPLNLWWLALWIAGAVYYFNMGTGYDGLVERALGFAYLAWMFLLAWRLAIEGGSPWGKTAATTE</sequence>
<evidence type="ECO:0000256" key="1">
    <source>
        <dbReference type="SAM" id="Phobius"/>
    </source>
</evidence>
<feature type="transmembrane region" description="Helical" evidence="1">
    <location>
        <begin position="59"/>
        <end position="77"/>
    </location>
</feature>
<dbReference type="AlphaFoldDB" id="A0A5C5XRC3"/>
<keyword evidence="1" id="KW-1133">Transmembrane helix</keyword>
<keyword evidence="3" id="KW-1185">Reference proteome</keyword>
<name>A0A5C5XRC3_9BACT</name>
<proteinExistence type="predicted"/>
<dbReference type="OrthoDB" id="581705at2"/>
<feature type="transmembrane region" description="Helical" evidence="1">
    <location>
        <begin position="12"/>
        <end position="33"/>
    </location>
</feature>
<evidence type="ECO:0000313" key="2">
    <source>
        <dbReference type="EMBL" id="TWT65440.1"/>
    </source>
</evidence>